<dbReference type="PANTHER" id="PTHR43435">
    <property type="entry name" value="RIBULOKINASE"/>
    <property type="match status" value="1"/>
</dbReference>
<dbReference type="InterPro" id="IPR000577">
    <property type="entry name" value="Carb_kinase_FGGY"/>
</dbReference>
<organism evidence="4 5">
    <name type="scientific">Paramixta manurensis</name>
    <dbReference type="NCBI Taxonomy" id="2740817"/>
    <lineage>
        <taxon>Bacteria</taxon>
        <taxon>Pseudomonadati</taxon>
        <taxon>Pseudomonadota</taxon>
        <taxon>Gammaproteobacteria</taxon>
        <taxon>Enterobacterales</taxon>
        <taxon>Erwiniaceae</taxon>
        <taxon>Paramixta</taxon>
    </lineage>
</organism>
<dbReference type="GO" id="GO:0005737">
    <property type="term" value="C:cytoplasm"/>
    <property type="evidence" value="ECO:0007669"/>
    <property type="project" value="TreeGrafter"/>
</dbReference>
<keyword evidence="2 4" id="KW-0418">Kinase</keyword>
<reference evidence="4 5" key="1">
    <citation type="submission" date="2020-06" db="EMBL/GenBank/DDBJ databases">
        <title>Genome sequence of Paramixta manurensis strain PD-1.</title>
        <authorList>
            <person name="Lee C.W."/>
            <person name="Kim J."/>
        </authorList>
    </citation>
    <scope>NUCLEOTIDE SEQUENCE [LARGE SCALE GENOMIC DNA]</scope>
    <source>
        <strain evidence="4 5">PD-1</strain>
    </source>
</reference>
<dbReference type="PANTHER" id="PTHR43435:SF4">
    <property type="entry name" value="FGGY CARBOHYDRATE KINASE DOMAIN-CONTAINING PROTEIN"/>
    <property type="match status" value="1"/>
</dbReference>
<dbReference type="InterPro" id="IPR043129">
    <property type="entry name" value="ATPase_NBD"/>
</dbReference>
<evidence type="ECO:0000256" key="2">
    <source>
        <dbReference type="ARBA" id="ARBA00022777"/>
    </source>
</evidence>
<dbReference type="RefSeq" id="WP_173632191.1">
    <property type="nucleotide sequence ID" value="NZ_CP054212.1"/>
</dbReference>
<evidence type="ECO:0000313" key="4">
    <source>
        <dbReference type="EMBL" id="QKJ85063.1"/>
    </source>
</evidence>
<name>A0A6M8UHQ9_9GAMM</name>
<dbReference type="InterPro" id="IPR018483">
    <property type="entry name" value="Carb_kinase_FGGY_CS"/>
</dbReference>
<protein>
    <submittedName>
        <fullName evidence="4">Ribulose kinase</fullName>
    </submittedName>
</protein>
<keyword evidence="1" id="KW-0808">Transferase</keyword>
<sequence length="522" mass="56463">MTSLFIIGLDYGSESARGVLIDTVTGEQVDSCTHTYRHGIMTDSLPTGRPLPAGWALQDAADYLEAAQIILEKLGNNRHIASIGVGFTASSPLPASADGQALSTHHPDEPHAYVKLWKHSAPQAYVDEINRRGDHFLDNFGGKVSGEWLLAKAAQLADEAPHIWAQADRFIEAGDWLVWQLTQREVRSLDFAAYKAQYTGQTGYPHHLVDGLEQRLTTPYPVGTAAGTLSNAWRQRTGILGNATVAVAVIDSHVVLPAVGTMVPHTLVAALGTSAAYLFLDDTAQPLPTGIEGMANGAALPDVWCYEAGQAGFGDILAWFVRTFPRSDDMAESFRLYNSSAAALAPAQTRLLALDWWSGNRVPFADAHLSGLLVGLTLTSTSTDIYRALLEALCFGARAILDYLQAGGVSVQHILLTSGLSQRNPLLMQMMADVLGHAIKVPNIQNPTAVGAAIHGAVAAGIVADFATGSRRFGARDFECYQPRDANTQAYQPVYQQYRELMADNAIRRTMHHLADNLRRPQ</sequence>
<dbReference type="Proteomes" id="UP000505325">
    <property type="component" value="Chromosome"/>
</dbReference>
<dbReference type="Pfam" id="PF02782">
    <property type="entry name" value="FGGY_C"/>
    <property type="match status" value="1"/>
</dbReference>
<dbReference type="PIRSF" id="PIRSF000538">
    <property type="entry name" value="GlpK"/>
    <property type="match status" value="1"/>
</dbReference>
<evidence type="ECO:0000259" key="3">
    <source>
        <dbReference type="Pfam" id="PF02782"/>
    </source>
</evidence>
<gene>
    <name evidence="4" type="ORF">PMPD1_0075</name>
</gene>
<proteinExistence type="predicted"/>
<dbReference type="Gene3D" id="3.30.420.40">
    <property type="match status" value="2"/>
</dbReference>
<dbReference type="GO" id="GO:0019150">
    <property type="term" value="F:D-ribulokinase activity"/>
    <property type="evidence" value="ECO:0007669"/>
    <property type="project" value="TreeGrafter"/>
</dbReference>
<evidence type="ECO:0000313" key="5">
    <source>
        <dbReference type="Proteomes" id="UP000505325"/>
    </source>
</evidence>
<dbReference type="AlphaFoldDB" id="A0A6M8UHQ9"/>
<evidence type="ECO:0000256" key="1">
    <source>
        <dbReference type="ARBA" id="ARBA00022679"/>
    </source>
</evidence>
<dbReference type="KEGG" id="pmak:PMPD1_0075"/>
<keyword evidence="5" id="KW-1185">Reference proteome</keyword>
<dbReference type="GO" id="GO:0019321">
    <property type="term" value="P:pentose metabolic process"/>
    <property type="evidence" value="ECO:0007669"/>
    <property type="project" value="TreeGrafter"/>
</dbReference>
<dbReference type="SUPFAM" id="SSF53067">
    <property type="entry name" value="Actin-like ATPase domain"/>
    <property type="match status" value="2"/>
</dbReference>
<dbReference type="PROSITE" id="PS00445">
    <property type="entry name" value="FGGY_KINASES_2"/>
    <property type="match status" value="1"/>
</dbReference>
<accession>A0A6M8UHQ9</accession>
<feature type="domain" description="Carbohydrate kinase FGGY C-terminal" evidence="3">
    <location>
        <begin position="268"/>
        <end position="460"/>
    </location>
</feature>
<dbReference type="EMBL" id="CP054212">
    <property type="protein sequence ID" value="QKJ85063.1"/>
    <property type="molecule type" value="Genomic_DNA"/>
</dbReference>
<dbReference type="InterPro" id="IPR018485">
    <property type="entry name" value="FGGY_C"/>
</dbReference>